<dbReference type="AlphaFoldDB" id="A0ABD2A150"/>
<accession>A0ABD2A150</accession>
<dbReference type="PANTHER" id="PTHR46599">
    <property type="entry name" value="PIGGYBAC TRANSPOSABLE ELEMENT-DERIVED PROTEIN 4"/>
    <property type="match status" value="1"/>
</dbReference>
<dbReference type="Pfam" id="PF13843">
    <property type="entry name" value="DDE_Tnp_1_7"/>
    <property type="match status" value="1"/>
</dbReference>
<reference evidence="2 3" key="1">
    <citation type="journal article" date="2024" name="Ann. Entomol. Soc. Am.">
        <title>Genomic analyses of the southern and eastern yellowjacket wasps (Hymenoptera: Vespidae) reveal evolutionary signatures of social life.</title>
        <authorList>
            <person name="Catto M.A."/>
            <person name="Caine P.B."/>
            <person name="Orr S.E."/>
            <person name="Hunt B.G."/>
            <person name="Goodisman M.A.D."/>
        </authorList>
    </citation>
    <scope>NUCLEOTIDE SEQUENCE [LARGE SCALE GENOMIC DNA]</scope>
    <source>
        <strain evidence="2">233</strain>
        <tissue evidence="2">Head and thorax</tissue>
    </source>
</reference>
<proteinExistence type="predicted"/>
<comment type="caution">
    <text evidence="2">The sequence shown here is derived from an EMBL/GenBank/DDBJ whole genome shotgun (WGS) entry which is preliminary data.</text>
</comment>
<dbReference type="InterPro" id="IPR029526">
    <property type="entry name" value="PGBD"/>
</dbReference>
<dbReference type="EMBL" id="JAUDFV010000156">
    <property type="protein sequence ID" value="KAL2714363.1"/>
    <property type="molecule type" value="Genomic_DNA"/>
</dbReference>
<dbReference type="Proteomes" id="UP001607302">
    <property type="component" value="Unassembled WGS sequence"/>
</dbReference>
<dbReference type="PANTHER" id="PTHR46599:SF3">
    <property type="entry name" value="PIGGYBAC TRANSPOSABLE ELEMENT-DERIVED PROTEIN 4"/>
    <property type="match status" value="1"/>
</dbReference>
<protein>
    <submittedName>
        <fullName evidence="2">PiggyBac transposable element-derived protein 4-like isoform X1</fullName>
    </submittedName>
</protein>
<sequence length="161" mass="18790">MLEKLPIDEEKLGSIDDSLNNIQQQTFPFTGKNRLLIDLPSDISLFVDEKVISLLVTETNRYAEQKLHQHEMIGQREKSTTSKEIIKFIELMVWMSLVQKPLVRCWSTNPIYNFPLPRSRMSRNRFKLLLANLHFANNETIEQSSRLGKVLPLISILMDNY</sequence>
<organism evidence="2 3">
    <name type="scientific">Vespula squamosa</name>
    <name type="common">Southern yellow jacket</name>
    <name type="synonym">Wasp</name>
    <dbReference type="NCBI Taxonomy" id="30214"/>
    <lineage>
        <taxon>Eukaryota</taxon>
        <taxon>Metazoa</taxon>
        <taxon>Ecdysozoa</taxon>
        <taxon>Arthropoda</taxon>
        <taxon>Hexapoda</taxon>
        <taxon>Insecta</taxon>
        <taxon>Pterygota</taxon>
        <taxon>Neoptera</taxon>
        <taxon>Endopterygota</taxon>
        <taxon>Hymenoptera</taxon>
        <taxon>Apocrita</taxon>
        <taxon>Aculeata</taxon>
        <taxon>Vespoidea</taxon>
        <taxon>Vespidae</taxon>
        <taxon>Vespinae</taxon>
        <taxon>Vespula</taxon>
    </lineage>
</organism>
<gene>
    <name evidence="2" type="ORF">V1478_015548</name>
</gene>
<evidence type="ECO:0000259" key="1">
    <source>
        <dbReference type="Pfam" id="PF13843"/>
    </source>
</evidence>
<name>A0ABD2A150_VESSQ</name>
<evidence type="ECO:0000313" key="2">
    <source>
        <dbReference type="EMBL" id="KAL2714363.1"/>
    </source>
</evidence>
<feature type="domain" description="PiggyBac transposable element-derived protein" evidence="1">
    <location>
        <begin position="44"/>
        <end position="160"/>
    </location>
</feature>
<keyword evidence="3" id="KW-1185">Reference proteome</keyword>
<evidence type="ECO:0000313" key="3">
    <source>
        <dbReference type="Proteomes" id="UP001607302"/>
    </source>
</evidence>